<accession>A0ABR2P9F3</accession>
<proteinExistence type="predicted"/>
<dbReference type="EMBL" id="JBBPBN010000074">
    <property type="protein sequence ID" value="KAK8984934.1"/>
    <property type="molecule type" value="Genomic_DNA"/>
</dbReference>
<protein>
    <submittedName>
        <fullName evidence="1">Uncharacterized protein</fullName>
    </submittedName>
</protein>
<reference evidence="1 2" key="1">
    <citation type="journal article" date="2024" name="G3 (Bethesda)">
        <title>Genome assembly of Hibiscus sabdariffa L. provides insights into metabolisms of medicinal natural products.</title>
        <authorList>
            <person name="Kim T."/>
        </authorList>
    </citation>
    <scope>NUCLEOTIDE SEQUENCE [LARGE SCALE GENOMIC DNA]</scope>
    <source>
        <strain evidence="1">TK-2024</strain>
        <tissue evidence="1">Old leaves</tissue>
    </source>
</reference>
<evidence type="ECO:0000313" key="2">
    <source>
        <dbReference type="Proteomes" id="UP001396334"/>
    </source>
</evidence>
<keyword evidence="2" id="KW-1185">Reference proteome</keyword>
<organism evidence="1 2">
    <name type="scientific">Hibiscus sabdariffa</name>
    <name type="common">roselle</name>
    <dbReference type="NCBI Taxonomy" id="183260"/>
    <lineage>
        <taxon>Eukaryota</taxon>
        <taxon>Viridiplantae</taxon>
        <taxon>Streptophyta</taxon>
        <taxon>Embryophyta</taxon>
        <taxon>Tracheophyta</taxon>
        <taxon>Spermatophyta</taxon>
        <taxon>Magnoliopsida</taxon>
        <taxon>eudicotyledons</taxon>
        <taxon>Gunneridae</taxon>
        <taxon>Pentapetalae</taxon>
        <taxon>rosids</taxon>
        <taxon>malvids</taxon>
        <taxon>Malvales</taxon>
        <taxon>Malvaceae</taxon>
        <taxon>Malvoideae</taxon>
        <taxon>Hibiscus</taxon>
    </lineage>
</organism>
<dbReference type="Proteomes" id="UP001396334">
    <property type="component" value="Unassembled WGS sequence"/>
</dbReference>
<comment type="caution">
    <text evidence="1">The sequence shown here is derived from an EMBL/GenBank/DDBJ whole genome shotgun (WGS) entry which is preliminary data.</text>
</comment>
<gene>
    <name evidence="1" type="ORF">V6N11_064478</name>
</gene>
<name>A0ABR2P9F3_9ROSI</name>
<sequence length="120" mass="12962">MAQLLFVARCVGLSYRFGLLLNRVTRVWTSETGSSDPYPGAGSSLDPRAFGEAKRSKVGFGLGADFVTMLVCGGVEAVGLVKGKAMTNSAGWSRWESKFQVTRSLLDDGSFRTKGVMVFR</sequence>
<evidence type="ECO:0000313" key="1">
    <source>
        <dbReference type="EMBL" id="KAK8984934.1"/>
    </source>
</evidence>